<keyword evidence="4" id="KW-0732">Signal</keyword>
<dbReference type="NCBIfam" id="TIGR03806">
    <property type="entry name" value="chp_HNE_0200"/>
    <property type="match status" value="1"/>
</dbReference>
<dbReference type="RefSeq" id="WP_338445303.1">
    <property type="nucleotide sequence ID" value="NZ_CP144918.1"/>
</dbReference>
<evidence type="ECO:0000256" key="3">
    <source>
        <dbReference type="PROSITE-ProRule" id="PRU00433"/>
    </source>
</evidence>
<name>A0ABZ2D0I0_9SPHN</name>
<evidence type="ECO:0000256" key="1">
    <source>
        <dbReference type="ARBA" id="ARBA00022723"/>
    </source>
</evidence>
<feature type="chain" id="PRO_5047039184" evidence="4">
    <location>
        <begin position="29"/>
        <end position="347"/>
    </location>
</feature>
<feature type="domain" description="Cytochrome c" evidence="5">
    <location>
        <begin position="167"/>
        <end position="252"/>
    </location>
</feature>
<evidence type="ECO:0000256" key="4">
    <source>
        <dbReference type="SAM" id="SignalP"/>
    </source>
</evidence>
<keyword evidence="3" id="KW-0349">Heme</keyword>
<keyword evidence="7" id="KW-1185">Reference proteome</keyword>
<evidence type="ECO:0000313" key="7">
    <source>
        <dbReference type="Proteomes" id="UP001335183"/>
    </source>
</evidence>
<dbReference type="Proteomes" id="UP001335183">
    <property type="component" value="Chromosome"/>
</dbReference>
<dbReference type="InterPro" id="IPR022269">
    <property type="entry name" value="SO_2930-like_C"/>
</dbReference>
<accession>A0ABZ2D0I0</accession>
<keyword evidence="2 3" id="KW-0408">Iron</keyword>
<protein>
    <submittedName>
        <fullName evidence="6">SO2930 family diheme c-type cytochrome</fullName>
    </submittedName>
</protein>
<feature type="signal peptide" evidence="4">
    <location>
        <begin position="1"/>
        <end position="28"/>
    </location>
</feature>
<gene>
    <name evidence="6" type="ORF">V5F89_08905</name>
</gene>
<dbReference type="EMBL" id="CP144918">
    <property type="protein sequence ID" value="WWA46404.1"/>
    <property type="molecule type" value="Genomic_DNA"/>
</dbReference>
<evidence type="ECO:0000259" key="5">
    <source>
        <dbReference type="PROSITE" id="PS51007"/>
    </source>
</evidence>
<reference evidence="6 7" key="1">
    <citation type="submission" date="2024-02" db="EMBL/GenBank/DDBJ databases">
        <title>The whole genome sequence of five bacterial samples isolated from Abu Dhabi Sabkha-shore region.</title>
        <authorList>
            <person name="Sudalaimuthuasari N."/>
            <person name="Sarfraz B."/>
            <person name="Tuyisabe J.D."/>
            <person name="Mugisha Ntwali L.D.M."/>
            <person name="Ali A.I.A.A."/>
            <person name="Almansoori S.Z.A."/>
            <person name="Alajami H.S.A."/>
            <person name="Almeqbaali A.A.S."/>
            <person name="Kundu B."/>
            <person name="Saeed E.E."/>
            <person name="Sukumarinath V."/>
            <person name="Mishra A.K."/>
            <person name="Hazzouri K.M."/>
            <person name="Almaskari R."/>
            <person name="Sharma A.K."/>
            <person name="Amiri K.M.A."/>
        </authorList>
    </citation>
    <scope>NUCLEOTIDE SEQUENCE [LARGE SCALE GENOMIC DNA]</scope>
    <source>
        <strain evidence="7">kcgeb_sd</strain>
    </source>
</reference>
<evidence type="ECO:0000256" key="2">
    <source>
        <dbReference type="ARBA" id="ARBA00023004"/>
    </source>
</evidence>
<proteinExistence type="predicted"/>
<dbReference type="InterPro" id="IPR009056">
    <property type="entry name" value="Cyt_c-like_dom"/>
</dbReference>
<evidence type="ECO:0000313" key="6">
    <source>
        <dbReference type="EMBL" id="WWA46404.1"/>
    </source>
</evidence>
<dbReference type="PROSITE" id="PS51007">
    <property type="entry name" value="CYTC"/>
    <property type="match status" value="1"/>
</dbReference>
<sequence>MIRAAHLLAAGALALAGAIASHPGAGQAAQAASAAEATAVNDGAVRTGIPRDLAEFGFFADAPGQVPAARVVPYRLNTPLYSDGADKLRFLYLPEGARMTAAGDGLPEIPVGAALIKTFAFGEGEGRRLIETRVLLHRADGWLALPYLWNEDQTEARLALAGARIDLVTPRGEAISYRVPNKNQCKECHGLSGEVVPIGPKARNLAHEWLADIAGRGLIDRVPDGADALPRWEDRGAAGVAEAARAYLDVNCAHCHRPGAMASNSGLDLRWEQHDPKALGVMKRPVAAGRGSAGLLFSVVPGKPQESILLHRMASAEPGVAMPELGKATVDPEGVRAVERWIAGLAP</sequence>
<organism evidence="6 7">
    <name type="scientific">Pelagerythrobacter marensis</name>
    <dbReference type="NCBI Taxonomy" id="543877"/>
    <lineage>
        <taxon>Bacteria</taxon>
        <taxon>Pseudomonadati</taxon>
        <taxon>Pseudomonadota</taxon>
        <taxon>Alphaproteobacteria</taxon>
        <taxon>Sphingomonadales</taxon>
        <taxon>Erythrobacteraceae</taxon>
        <taxon>Pelagerythrobacter</taxon>
    </lineage>
</organism>
<keyword evidence="1 3" id="KW-0479">Metal-binding</keyword>